<feature type="transmembrane region" description="Helical" evidence="8">
    <location>
        <begin position="150"/>
        <end position="170"/>
    </location>
</feature>
<evidence type="ECO:0000256" key="4">
    <source>
        <dbReference type="ARBA" id="ARBA00022692"/>
    </source>
</evidence>
<accession>A0A371R643</accession>
<dbReference type="InterPro" id="IPR036837">
    <property type="entry name" value="Cation_efflux_CTD_sf"/>
</dbReference>
<dbReference type="OrthoDB" id="8907at2157"/>
<keyword evidence="6 8" id="KW-0472">Membrane</keyword>
<keyword evidence="5 8" id="KW-1133">Transmembrane helix</keyword>
<evidence type="ECO:0000256" key="1">
    <source>
        <dbReference type="ARBA" id="ARBA00004141"/>
    </source>
</evidence>
<dbReference type="NCBIfam" id="TIGR01297">
    <property type="entry name" value="CDF"/>
    <property type="match status" value="1"/>
</dbReference>
<feature type="region of interest" description="Disordered" evidence="7">
    <location>
        <begin position="280"/>
        <end position="319"/>
    </location>
</feature>
<evidence type="ECO:0000256" key="6">
    <source>
        <dbReference type="ARBA" id="ARBA00023136"/>
    </source>
</evidence>
<dbReference type="Proteomes" id="UP000257123">
    <property type="component" value="Unassembled WGS sequence"/>
</dbReference>
<evidence type="ECO:0000259" key="10">
    <source>
        <dbReference type="Pfam" id="PF16916"/>
    </source>
</evidence>
<dbReference type="InterPro" id="IPR050291">
    <property type="entry name" value="CDF_Transporter"/>
</dbReference>
<dbReference type="EMBL" id="NMUF01000005">
    <property type="protein sequence ID" value="RFA99536.1"/>
    <property type="molecule type" value="Genomic_DNA"/>
</dbReference>
<evidence type="ECO:0000256" key="8">
    <source>
        <dbReference type="SAM" id="Phobius"/>
    </source>
</evidence>
<dbReference type="Pfam" id="PF01545">
    <property type="entry name" value="Cation_efflux"/>
    <property type="match status" value="1"/>
</dbReference>
<feature type="transmembrane region" description="Helical" evidence="8">
    <location>
        <begin position="31"/>
        <end position="54"/>
    </location>
</feature>
<evidence type="ECO:0000256" key="7">
    <source>
        <dbReference type="SAM" id="MobiDB-lite"/>
    </source>
</evidence>
<dbReference type="GO" id="GO:0016020">
    <property type="term" value="C:membrane"/>
    <property type="evidence" value="ECO:0007669"/>
    <property type="project" value="UniProtKB-SubCell"/>
</dbReference>
<dbReference type="PANTHER" id="PTHR43840">
    <property type="entry name" value="MITOCHONDRIAL METAL TRANSPORTER 1-RELATED"/>
    <property type="match status" value="1"/>
</dbReference>
<dbReference type="FunFam" id="1.20.1510.10:FF:000006">
    <property type="entry name" value="Divalent cation efflux transporter"/>
    <property type="match status" value="1"/>
</dbReference>
<evidence type="ECO:0000313" key="13">
    <source>
        <dbReference type="Proteomes" id="UP000256877"/>
    </source>
</evidence>
<dbReference type="InterPro" id="IPR027470">
    <property type="entry name" value="Cation_efflux_CTD"/>
</dbReference>
<dbReference type="Gene3D" id="3.30.70.1350">
    <property type="entry name" value="Cation efflux protein, cytoplasmic domain"/>
    <property type="match status" value="1"/>
</dbReference>
<feature type="transmembrane region" description="Helical" evidence="8">
    <location>
        <begin position="176"/>
        <end position="194"/>
    </location>
</feature>
<dbReference type="SUPFAM" id="SSF160240">
    <property type="entry name" value="Cation efflux protein cytoplasmic domain-like"/>
    <property type="match status" value="1"/>
</dbReference>
<name>A0A371R643_9CREN</name>
<dbReference type="Proteomes" id="UP000256877">
    <property type="component" value="Unassembled WGS sequence"/>
</dbReference>
<protein>
    <submittedName>
        <fullName evidence="12">Cation transporter</fullName>
    </submittedName>
</protein>
<evidence type="ECO:0000313" key="11">
    <source>
        <dbReference type="EMBL" id="RFA97720.1"/>
    </source>
</evidence>
<evidence type="ECO:0000256" key="5">
    <source>
        <dbReference type="ARBA" id="ARBA00022989"/>
    </source>
</evidence>
<dbReference type="InterPro" id="IPR027469">
    <property type="entry name" value="Cation_efflux_TMD_sf"/>
</dbReference>
<evidence type="ECO:0000256" key="2">
    <source>
        <dbReference type="ARBA" id="ARBA00008114"/>
    </source>
</evidence>
<dbReference type="PANTHER" id="PTHR43840:SF15">
    <property type="entry name" value="MITOCHONDRIAL METAL TRANSPORTER 1-RELATED"/>
    <property type="match status" value="1"/>
</dbReference>
<evidence type="ECO:0000313" key="14">
    <source>
        <dbReference type="Proteomes" id="UP000257123"/>
    </source>
</evidence>
<sequence>MDKLRAAFTSLVAGIAVTLLKIVAWSQSFSVAVLADAVHSAVDLLAVTITYIAVKASLKPPDREHPYGHHKAETLGGIGGSLAVMASGAFISYEAVMKLIHWEPFAPTALGIAIVALAIIIDFNRVLVLRRFRGVSRALEADALHFSTDLASSSAILAVLIFGAFSAVYAPNLLMQWGPLIDASIAFAITIYFVKLSMELLRASVVELLDYAPPDIVERTKAKAGSVAGVQSVRAVKVRKSGSVYHADVTITVDENLTVKEAHEIADKVEKTLREVLGGEVTVHVEPHKPTAKPVEKTPPSSASRSPPEPSEPPSRSPQ</sequence>
<comment type="caution">
    <text evidence="12">The sequence shown here is derived from an EMBL/GenBank/DDBJ whole genome shotgun (WGS) entry which is preliminary data.</text>
</comment>
<feature type="transmembrane region" description="Helical" evidence="8">
    <location>
        <begin position="75"/>
        <end position="93"/>
    </location>
</feature>
<evidence type="ECO:0000256" key="3">
    <source>
        <dbReference type="ARBA" id="ARBA00022448"/>
    </source>
</evidence>
<dbReference type="InterPro" id="IPR002524">
    <property type="entry name" value="Cation_efflux"/>
</dbReference>
<gene>
    <name evidence="11" type="ORF">CGL51_02350</name>
    <name evidence="12" type="ORF">CGL52_03115</name>
</gene>
<feature type="domain" description="Cation efflux protein cytoplasmic" evidence="10">
    <location>
        <begin position="213"/>
        <end position="288"/>
    </location>
</feature>
<dbReference type="InterPro" id="IPR058533">
    <property type="entry name" value="Cation_efflux_TM"/>
</dbReference>
<proteinExistence type="inferred from homology"/>
<dbReference type="Gene3D" id="1.20.1510.10">
    <property type="entry name" value="Cation efflux protein transmembrane domain"/>
    <property type="match status" value="1"/>
</dbReference>
<keyword evidence="3" id="KW-0813">Transport</keyword>
<feature type="compositionally biased region" description="Pro residues" evidence="7">
    <location>
        <begin position="307"/>
        <end position="319"/>
    </location>
</feature>
<comment type="similarity">
    <text evidence="2">Belongs to the cation diffusion facilitator (CDF) transporter (TC 2.A.4) family.</text>
</comment>
<dbReference type="GO" id="GO:0008324">
    <property type="term" value="F:monoatomic cation transmembrane transporter activity"/>
    <property type="evidence" value="ECO:0007669"/>
    <property type="project" value="InterPro"/>
</dbReference>
<evidence type="ECO:0000259" key="9">
    <source>
        <dbReference type="Pfam" id="PF01545"/>
    </source>
</evidence>
<organism evidence="12 13">
    <name type="scientific">Pyrobaculum aerophilum</name>
    <dbReference type="NCBI Taxonomy" id="13773"/>
    <lineage>
        <taxon>Archaea</taxon>
        <taxon>Thermoproteota</taxon>
        <taxon>Thermoprotei</taxon>
        <taxon>Thermoproteales</taxon>
        <taxon>Thermoproteaceae</taxon>
        <taxon>Pyrobaculum</taxon>
    </lineage>
</organism>
<dbReference type="EMBL" id="NMUE01000004">
    <property type="protein sequence ID" value="RFA97720.1"/>
    <property type="molecule type" value="Genomic_DNA"/>
</dbReference>
<feature type="transmembrane region" description="Helical" evidence="8">
    <location>
        <begin position="105"/>
        <end position="129"/>
    </location>
</feature>
<keyword evidence="4 8" id="KW-0812">Transmembrane</keyword>
<dbReference type="AlphaFoldDB" id="A0A371R643"/>
<reference evidence="13 14" key="1">
    <citation type="submission" date="2017-07" db="EMBL/GenBank/DDBJ databases">
        <title>Draft genome sequence of aerobic hyperthermophilic archaea, Pyrobaculum aerophilum YKB31 and YKB32.</title>
        <authorList>
            <person name="Mochizuki T."/>
            <person name="Berliner A.J."/>
            <person name="Yoshida-Takashima Y."/>
            <person name="Takaki Y."/>
            <person name="Nunoura T."/>
            <person name="Takai K."/>
        </authorList>
    </citation>
    <scope>NUCLEOTIDE SEQUENCE [LARGE SCALE GENOMIC DNA]</scope>
    <source>
        <strain evidence="11 14">YKB31</strain>
        <strain evidence="12 13">YKB32</strain>
    </source>
</reference>
<dbReference type="RefSeq" id="WP_116420548.1">
    <property type="nucleotide sequence ID" value="NZ_NMUE01000004.1"/>
</dbReference>
<feature type="domain" description="Cation efflux protein transmembrane" evidence="9">
    <location>
        <begin position="8"/>
        <end position="209"/>
    </location>
</feature>
<dbReference type="SUPFAM" id="SSF161111">
    <property type="entry name" value="Cation efflux protein transmembrane domain-like"/>
    <property type="match status" value="1"/>
</dbReference>
<dbReference type="Pfam" id="PF16916">
    <property type="entry name" value="ZT_dimer"/>
    <property type="match status" value="1"/>
</dbReference>
<evidence type="ECO:0000313" key="12">
    <source>
        <dbReference type="EMBL" id="RFA99536.1"/>
    </source>
</evidence>
<feature type="transmembrane region" description="Helical" evidence="8">
    <location>
        <begin position="7"/>
        <end position="25"/>
    </location>
</feature>
<comment type="subcellular location">
    <subcellularLocation>
        <location evidence="1">Membrane</location>
        <topology evidence="1">Multi-pass membrane protein</topology>
    </subcellularLocation>
</comment>